<organism evidence="4 5">
    <name type="scientific">Tritrichomonas foetus</name>
    <dbReference type="NCBI Taxonomy" id="1144522"/>
    <lineage>
        <taxon>Eukaryota</taxon>
        <taxon>Metamonada</taxon>
        <taxon>Parabasalia</taxon>
        <taxon>Tritrichomonadida</taxon>
        <taxon>Tritrichomonadidae</taxon>
        <taxon>Tritrichomonas</taxon>
    </lineage>
</organism>
<evidence type="ECO:0000256" key="3">
    <source>
        <dbReference type="SAM" id="MobiDB-lite"/>
    </source>
</evidence>
<dbReference type="SUPFAM" id="SSF50985">
    <property type="entry name" value="RCC1/BLIP-II"/>
    <property type="match status" value="1"/>
</dbReference>
<evidence type="ECO:0000313" key="5">
    <source>
        <dbReference type="Proteomes" id="UP000179807"/>
    </source>
</evidence>
<gene>
    <name evidence="4" type="ORF">TRFO_03093</name>
</gene>
<dbReference type="AlphaFoldDB" id="A0A1J4KWH0"/>
<evidence type="ECO:0000256" key="1">
    <source>
        <dbReference type="PROSITE-ProRule" id="PRU00235"/>
    </source>
</evidence>
<dbReference type="Proteomes" id="UP000179807">
    <property type="component" value="Unassembled WGS sequence"/>
</dbReference>
<comment type="caution">
    <text evidence="4">The sequence shown here is derived from an EMBL/GenBank/DDBJ whole genome shotgun (WGS) entry which is preliminary data.</text>
</comment>
<dbReference type="PANTHER" id="PTHR45982:SF1">
    <property type="entry name" value="REGULATOR OF CHROMOSOME CONDENSATION"/>
    <property type="match status" value="1"/>
</dbReference>
<feature type="compositionally biased region" description="Basic and acidic residues" evidence="3">
    <location>
        <begin position="326"/>
        <end position="339"/>
    </location>
</feature>
<dbReference type="Gene3D" id="2.130.10.30">
    <property type="entry name" value="Regulator of chromosome condensation 1/beta-lactamase-inhibitor protein II"/>
    <property type="match status" value="1"/>
</dbReference>
<dbReference type="InterPro" id="IPR051553">
    <property type="entry name" value="Ran_GTPase-activating"/>
</dbReference>
<dbReference type="GO" id="GO:0005085">
    <property type="term" value="F:guanyl-nucleotide exchange factor activity"/>
    <property type="evidence" value="ECO:0007669"/>
    <property type="project" value="TreeGrafter"/>
</dbReference>
<dbReference type="InterPro" id="IPR009091">
    <property type="entry name" value="RCC1/BLIP-II"/>
</dbReference>
<dbReference type="Pfam" id="PF13540">
    <property type="entry name" value="RCC1_2"/>
    <property type="match status" value="1"/>
</dbReference>
<evidence type="ECO:0000256" key="2">
    <source>
        <dbReference type="SAM" id="Coils"/>
    </source>
</evidence>
<dbReference type="PANTHER" id="PTHR45982">
    <property type="entry name" value="REGULATOR OF CHROMOSOME CONDENSATION"/>
    <property type="match status" value="1"/>
</dbReference>
<dbReference type="InterPro" id="IPR000408">
    <property type="entry name" value="Reg_chr_condens"/>
</dbReference>
<evidence type="ECO:0000313" key="4">
    <source>
        <dbReference type="EMBL" id="OHT14092.1"/>
    </source>
</evidence>
<protein>
    <submittedName>
        <fullName evidence="4">Uncharacterized protein</fullName>
    </submittedName>
</protein>
<name>A0A1J4KWH0_9EUKA</name>
<feature type="coiled-coil region" evidence="2">
    <location>
        <begin position="639"/>
        <end position="759"/>
    </location>
</feature>
<proteinExistence type="predicted"/>
<reference evidence="4" key="1">
    <citation type="submission" date="2016-10" db="EMBL/GenBank/DDBJ databases">
        <authorList>
            <person name="Benchimol M."/>
            <person name="Almeida L.G."/>
            <person name="Vasconcelos A.T."/>
            <person name="Perreira-Neves A."/>
            <person name="Rosa I.A."/>
            <person name="Tasca T."/>
            <person name="Bogo M.R."/>
            <person name="de Souza W."/>
        </authorList>
    </citation>
    <scope>NUCLEOTIDE SEQUENCE [LARGE SCALE GENOMIC DNA]</scope>
    <source>
        <strain evidence="4">K</strain>
    </source>
</reference>
<keyword evidence="2" id="KW-0175">Coiled coil</keyword>
<keyword evidence="5" id="KW-1185">Reference proteome</keyword>
<dbReference type="OrthoDB" id="5370059at2759"/>
<dbReference type="GO" id="GO:0005737">
    <property type="term" value="C:cytoplasm"/>
    <property type="evidence" value="ECO:0007669"/>
    <property type="project" value="TreeGrafter"/>
</dbReference>
<feature type="coiled-coil region" evidence="2">
    <location>
        <begin position="502"/>
        <end position="551"/>
    </location>
</feature>
<feature type="repeat" description="RCC1" evidence="1">
    <location>
        <begin position="182"/>
        <end position="233"/>
    </location>
</feature>
<accession>A0A1J4KWH0</accession>
<dbReference type="VEuPathDB" id="TrichDB:TRFO_03093"/>
<feature type="region of interest" description="Disordered" evidence="3">
    <location>
        <begin position="317"/>
        <end position="339"/>
    </location>
</feature>
<dbReference type="PROSITE" id="PS50012">
    <property type="entry name" value="RCC1_3"/>
    <property type="match status" value="1"/>
</dbReference>
<feature type="coiled-coil region" evidence="2">
    <location>
        <begin position="416"/>
        <end position="464"/>
    </location>
</feature>
<sequence>MFESNVKKKELFFSTMHEISSASPCFTKSIPLETSTYSATKKEIIQLSNKDIKSFCCSFDNVFILKTNGDLINKNNSETLGADISFISAYGDILCAVPKSQDRVQVYQSPFSKRNIFDIELPCKIIAISNGRKYGIALTDDKKSFFLVNFVVNNYTLMCVSEDNIIKIAAGESHCIILTKGGKCYSWGKNIFGQLGQGCNYEFNSFEAIEAFDHLKVVDIACDDMGSYFLLNNGDLYISGKSSFSSQYITNPNWKGTTPIKLFLSNKIASIDCFSDRLFVSINKENKGRKNKFSPNHLKYWEYSQDEKCQRSGSFMKNMPMNNNDPIDKNENHAKESRKEVIKKRKVEKHYKNENRKSALPFKSFRSLTSDKPNDSLNGFSEIQKSYSLSNDTEIVINRKNEDMLNEKIEGLVKVIANLKESRHVIEKQLADVQESNKSLTSKNNYLNTRIALYEEEIRELKGNVPCDSIKKKSNISHEDNNLDLMIISDLPSLVEQQAKTITELEDQIIGQRNALLNLNRQLVEKQSFACKKHEDQITLLKESINNLKFQLISKGDDIVIQLQEKLNYYRKLLKDKSMDDITEYKMIINENRKLKYIINSNKALLHTHNLPVNNKSQFLNNQNENNILIFNEDIAILQKKLEMEIEKHASEIAQLKEEISILNRQYRDAKLASKRFEASYKEVIDENSALRAIINKLSNNNENIETSIISLINDVKFSKNVEEIAKQNVDLNNRAERLLETLERRDQLENNLKTEIVEISDKLKDYFLVHKELNAMKNCSDSDDIFSDDDDLITLQKKLIKITQENNDLLCENVPKVVLTKINELKIDNIKLKANLNYVSRENERNKDELRLLKLEIKDYRTLFSQKQTM</sequence>
<dbReference type="EMBL" id="MLAK01000421">
    <property type="protein sequence ID" value="OHT14092.1"/>
    <property type="molecule type" value="Genomic_DNA"/>
</dbReference>
<dbReference type="GeneID" id="94825794"/>
<dbReference type="RefSeq" id="XP_068367228.1">
    <property type="nucleotide sequence ID" value="XM_068491090.1"/>
</dbReference>